<dbReference type="InterPro" id="IPR048839">
    <property type="entry name" value="SPATA2_PUB-like"/>
</dbReference>
<dbReference type="Proteomes" id="UP000264820">
    <property type="component" value="Unplaced"/>
</dbReference>
<dbReference type="GO" id="GO:0005737">
    <property type="term" value="C:cytoplasm"/>
    <property type="evidence" value="ECO:0007669"/>
    <property type="project" value="TreeGrafter"/>
</dbReference>
<dbReference type="Gene3D" id="1.20.58.2190">
    <property type="match status" value="1"/>
</dbReference>
<feature type="domain" description="Spermatogenesis-associated protein 2 PUB-like" evidence="3">
    <location>
        <begin position="64"/>
        <end position="166"/>
    </location>
</feature>
<name>A0A3Q2XMP0_HIPCM</name>
<dbReference type="PANTHER" id="PTHR15326">
    <property type="entry name" value="SPERMATOGENESIS-ASSOCIATED PROTEIN 2/TAMOZHENNIC"/>
    <property type="match status" value="1"/>
</dbReference>
<proteinExistence type="inferred from homology"/>
<comment type="similarity">
    <text evidence="1">Belongs to the SPATA2 family.</text>
</comment>
<keyword evidence="5" id="KW-1185">Reference proteome</keyword>
<evidence type="ECO:0000313" key="4">
    <source>
        <dbReference type="Ensembl" id="ENSHCOP00000005262.1"/>
    </source>
</evidence>
<dbReference type="InterPro" id="IPR036339">
    <property type="entry name" value="PUB-like_dom_sf"/>
</dbReference>
<reference evidence="4" key="1">
    <citation type="submission" date="2025-08" db="UniProtKB">
        <authorList>
            <consortium name="Ensembl"/>
        </authorList>
    </citation>
    <scope>IDENTIFICATION</scope>
</reference>
<evidence type="ECO:0000259" key="3">
    <source>
        <dbReference type="Pfam" id="PF21388"/>
    </source>
</evidence>
<sequence length="379" mass="41531">QPPGYGLVPVRGSFVRRGSYLACSNEELWNLDPLKIMEESLKVEAALAKAPKASSGKQVKARRGLWGLAKAFEVLEQAALNLYLGPWREEYKVVKMYSGMFTHYIKPVLSLAQIEKLFGLLGYQRSTRREQLHLQLHTVSPLILDDLLCLSCAFYLARCECQLLLTALEAHGGDPRWELCMNDSLSWGPLPVKLYHNGSLSSSSQAMKEYVSVSTLSCQVTSKSESEPFRGSSARVSQPSNAGGKITADSPPYGRQEDGVGMGKNEDESNHLCSSLQSPNLYLNQCIECNSAHNISSAVLQHYSQGGNSVLLPDDMKESAALSPPRQNVRPQALNLSLTLSSSAAAMSSLALCDNPKPLIPIYHPISYHDCCDLSHLDS</sequence>
<dbReference type="AlphaFoldDB" id="A0A3Q2XMP0"/>
<dbReference type="PANTHER" id="PTHR15326:SF7">
    <property type="entry name" value="SPERMATOGENESIS-ASSOCIATED PROTEIN 2-LIKE PROTEIN"/>
    <property type="match status" value="1"/>
</dbReference>
<evidence type="ECO:0000313" key="5">
    <source>
        <dbReference type="Proteomes" id="UP000264820"/>
    </source>
</evidence>
<evidence type="ECO:0000256" key="1">
    <source>
        <dbReference type="ARBA" id="ARBA00038142"/>
    </source>
</evidence>
<dbReference type="GeneTree" id="ENSGT00530000063956"/>
<accession>A0A3Q2XMP0</accession>
<reference evidence="4" key="2">
    <citation type="submission" date="2025-09" db="UniProtKB">
        <authorList>
            <consortium name="Ensembl"/>
        </authorList>
    </citation>
    <scope>IDENTIFICATION</scope>
</reference>
<dbReference type="Ensembl" id="ENSHCOT00000005674.1">
    <property type="protein sequence ID" value="ENSHCOP00000005262.1"/>
    <property type="gene ID" value="ENSHCOG00000006911.1"/>
</dbReference>
<dbReference type="SUPFAM" id="SSF143503">
    <property type="entry name" value="PUG domain-like"/>
    <property type="match status" value="1"/>
</dbReference>
<feature type="region of interest" description="Disordered" evidence="2">
    <location>
        <begin position="224"/>
        <end position="270"/>
    </location>
</feature>
<organism evidence="4 5">
    <name type="scientific">Hippocampus comes</name>
    <name type="common">Tiger tail seahorse</name>
    <dbReference type="NCBI Taxonomy" id="109280"/>
    <lineage>
        <taxon>Eukaryota</taxon>
        <taxon>Metazoa</taxon>
        <taxon>Chordata</taxon>
        <taxon>Craniata</taxon>
        <taxon>Vertebrata</taxon>
        <taxon>Euteleostomi</taxon>
        <taxon>Actinopterygii</taxon>
        <taxon>Neopterygii</taxon>
        <taxon>Teleostei</taxon>
        <taxon>Neoteleostei</taxon>
        <taxon>Acanthomorphata</taxon>
        <taxon>Syngnathiaria</taxon>
        <taxon>Syngnathiformes</taxon>
        <taxon>Syngnathoidei</taxon>
        <taxon>Syngnathidae</taxon>
        <taxon>Hippocampus</taxon>
    </lineage>
</organism>
<dbReference type="Pfam" id="PF21388">
    <property type="entry name" value="SPATA2_PUB-like"/>
    <property type="match status" value="1"/>
</dbReference>
<protein>
    <submittedName>
        <fullName evidence="4">Spermatogenesis associated 2 like</fullName>
    </submittedName>
</protein>
<evidence type="ECO:0000256" key="2">
    <source>
        <dbReference type="SAM" id="MobiDB-lite"/>
    </source>
</evidence>